<reference evidence="1 2" key="1">
    <citation type="journal article" date="2021" name="Nat. Plants">
        <title>The Taxus genome provides insights into paclitaxel biosynthesis.</title>
        <authorList>
            <person name="Xiong X."/>
            <person name="Gou J."/>
            <person name="Liao Q."/>
            <person name="Li Y."/>
            <person name="Zhou Q."/>
            <person name="Bi G."/>
            <person name="Li C."/>
            <person name="Du R."/>
            <person name="Wang X."/>
            <person name="Sun T."/>
            <person name="Guo L."/>
            <person name="Liang H."/>
            <person name="Lu P."/>
            <person name="Wu Y."/>
            <person name="Zhang Z."/>
            <person name="Ro D.K."/>
            <person name="Shang Y."/>
            <person name="Huang S."/>
            <person name="Yan J."/>
        </authorList>
    </citation>
    <scope>NUCLEOTIDE SEQUENCE [LARGE SCALE GENOMIC DNA]</scope>
    <source>
        <strain evidence="1">Ta-2019</strain>
    </source>
</reference>
<evidence type="ECO:0000313" key="1">
    <source>
        <dbReference type="EMBL" id="KAH9307624.1"/>
    </source>
</evidence>
<feature type="non-terminal residue" evidence="1">
    <location>
        <position position="1"/>
    </location>
</feature>
<comment type="caution">
    <text evidence="1">The sequence shown here is derived from an EMBL/GenBank/DDBJ whole genome shotgun (WGS) entry which is preliminary data.</text>
</comment>
<proteinExistence type="predicted"/>
<keyword evidence="2" id="KW-1185">Reference proteome</keyword>
<feature type="non-terminal residue" evidence="1">
    <location>
        <position position="108"/>
    </location>
</feature>
<dbReference type="AlphaFoldDB" id="A0AA38KQ51"/>
<dbReference type="EMBL" id="JAHRHJ020000007">
    <property type="protein sequence ID" value="KAH9307624.1"/>
    <property type="molecule type" value="Genomic_DNA"/>
</dbReference>
<name>A0AA38KQ51_TAXCH</name>
<accession>A0AA38KQ51</accession>
<organism evidence="1 2">
    <name type="scientific">Taxus chinensis</name>
    <name type="common">Chinese yew</name>
    <name type="synonym">Taxus wallichiana var. chinensis</name>
    <dbReference type="NCBI Taxonomy" id="29808"/>
    <lineage>
        <taxon>Eukaryota</taxon>
        <taxon>Viridiplantae</taxon>
        <taxon>Streptophyta</taxon>
        <taxon>Embryophyta</taxon>
        <taxon>Tracheophyta</taxon>
        <taxon>Spermatophyta</taxon>
        <taxon>Pinopsida</taxon>
        <taxon>Pinidae</taxon>
        <taxon>Conifers II</taxon>
        <taxon>Cupressales</taxon>
        <taxon>Taxaceae</taxon>
        <taxon>Taxus</taxon>
    </lineage>
</organism>
<dbReference type="Proteomes" id="UP000824469">
    <property type="component" value="Unassembled WGS sequence"/>
</dbReference>
<sequence length="108" mass="12045">SQNFYALAYSYNGDPIHRILGLSGKAFELKGVHRVSVVRVEAGGCCSRFWFVDIRAFPMTTVTFLKMSTTVAILKATVDCFNNVVEKGYVDGLKIVDSKTIVTWTEFP</sequence>
<evidence type="ECO:0000313" key="2">
    <source>
        <dbReference type="Proteomes" id="UP000824469"/>
    </source>
</evidence>
<protein>
    <submittedName>
        <fullName evidence="1">Uncharacterized protein</fullName>
    </submittedName>
</protein>
<gene>
    <name evidence="1" type="ORF">KI387_035535</name>
</gene>